<dbReference type="Proteomes" id="UP000326852">
    <property type="component" value="Unassembled WGS sequence"/>
</dbReference>
<evidence type="ECO:0000256" key="2">
    <source>
        <dbReference type="SAM" id="Phobius"/>
    </source>
</evidence>
<feature type="transmembrane region" description="Helical" evidence="2">
    <location>
        <begin position="222"/>
        <end position="243"/>
    </location>
</feature>
<organism evidence="6 7">
    <name type="scientific">Arthrobacter yangruifuii</name>
    <dbReference type="NCBI Taxonomy" id="2606616"/>
    <lineage>
        <taxon>Bacteria</taxon>
        <taxon>Bacillati</taxon>
        <taxon>Actinomycetota</taxon>
        <taxon>Actinomycetes</taxon>
        <taxon>Micrococcales</taxon>
        <taxon>Micrococcaceae</taxon>
        <taxon>Arthrobacter</taxon>
    </lineage>
</organism>
<protein>
    <submittedName>
        <fullName evidence="6">Zinc-ribbon domain-containing protein</fullName>
    </submittedName>
</protein>
<feature type="region of interest" description="Disordered" evidence="1">
    <location>
        <begin position="31"/>
        <end position="136"/>
    </location>
</feature>
<evidence type="ECO:0000313" key="7">
    <source>
        <dbReference type="Proteomes" id="UP000326852"/>
    </source>
</evidence>
<feature type="transmembrane region" description="Helical" evidence="2">
    <location>
        <begin position="249"/>
        <end position="266"/>
    </location>
</feature>
<feature type="transmembrane region" description="Helical" evidence="2">
    <location>
        <begin position="286"/>
        <end position="310"/>
    </location>
</feature>
<name>A0A5N6MFI8_9MICC</name>
<sequence length="712" mass="74700">MEGVMKFCPECGKQQEPGARFCAECGYAVGTGSGASAPRSPEYGPTEDRQFAAAGAPGQPPYGQPGRPGQGYARTGQPPYGQGYGQPGQPPYGQGYGQPGQPPYGQPNPQQRQWQQYPGNGPRGYGQAQTPTPARRPSAFAAIPAGDYVRDGLAVLALFASLFMTWTIGIGDYDEATKAGARVDVLLITFLSIFSVGITYLWRAGVFGPTVGYRRIQDIRLLANVPYILLVLVYFVLSMVSGFEEDSQRYLGSAVTFGLTGALLAAQPRRAEIAPGDVDHARHRRWLFVMLGIAGFAAFTTFAQIIQFPMRAQDYYTGAEGWMFLVLQSVAALLAVAVLALVALKIFLGSEPWRFVGAALGAGSAFLSVLALMGADSIAEGYFPGAAGFSLLFWMAFGAAASAPSVARTTERTAAAPADRLAALRPVLVLTLILVSALTVFIVIGLVQTLVEDYDGAAAWGVGLVLALLLAAATAAVPKLAARDARSVFVTGSVYAGAVFILSLILLALFRFSSAWRSSAPTPIDTVLSLAMLLTWVIPFVVLGVLWLDKAARAHFTSLASSGASGSGFAFDGMPARAQAPGIPTPGDLGAAQQQPFPQQAPAEEPAREPVREPVQTLIPAQGPAPAENQEAPGGEASEDTVQHAPAADPDAALLAEAADPATALVRLQELATHPRARVAVAANPSAYPALLAWLSQLGDPAVNEALGRRQS</sequence>
<feature type="domain" description="Leucine rich repeat variant" evidence="4">
    <location>
        <begin position="654"/>
        <end position="711"/>
    </location>
</feature>
<feature type="domain" description="DUF7937" evidence="5">
    <location>
        <begin position="147"/>
        <end position="553"/>
    </location>
</feature>
<accession>A0A5N6MFI8</accession>
<keyword evidence="7" id="KW-1185">Reference proteome</keyword>
<feature type="transmembrane region" description="Helical" evidence="2">
    <location>
        <begin position="489"/>
        <end position="510"/>
    </location>
</feature>
<keyword evidence="2" id="KW-1133">Transmembrane helix</keyword>
<keyword evidence="2" id="KW-0812">Transmembrane</keyword>
<dbReference type="Pfam" id="PF13240">
    <property type="entry name" value="Zn_Ribbon_1"/>
    <property type="match status" value="1"/>
</dbReference>
<feature type="transmembrane region" description="Helical" evidence="2">
    <location>
        <begin position="355"/>
        <end position="375"/>
    </location>
</feature>
<evidence type="ECO:0000313" key="6">
    <source>
        <dbReference type="EMBL" id="KAD3515064.1"/>
    </source>
</evidence>
<dbReference type="Pfam" id="PF25591">
    <property type="entry name" value="LRV_2"/>
    <property type="match status" value="1"/>
</dbReference>
<reference evidence="6 7" key="1">
    <citation type="submission" date="2019-08" db="EMBL/GenBank/DDBJ databases">
        <title>Arthrobacter sp. nov., isolated from plateau pika and Tibetan wild ass.</title>
        <authorList>
            <person name="Ge Y."/>
        </authorList>
    </citation>
    <scope>NUCLEOTIDE SEQUENCE [LARGE SCALE GENOMIC DNA]</scope>
    <source>
        <strain evidence="6 7">785</strain>
    </source>
</reference>
<dbReference type="AlphaFoldDB" id="A0A5N6MFI8"/>
<feature type="transmembrane region" description="Helical" evidence="2">
    <location>
        <begin position="322"/>
        <end position="348"/>
    </location>
</feature>
<dbReference type="Pfam" id="PF25592">
    <property type="entry name" value="DUF7937"/>
    <property type="match status" value="1"/>
</dbReference>
<evidence type="ECO:0000259" key="5">
    <source>
        <dbReference type="Pfam" id="PF25592"/>
    </source>
</evidence>
<feature type="transmembrane region" description="Helical" evidence="2">
    <location>
        <begin position="153"/>
        <end position="171"/>
    </location>
</feature>
<evidence type="ECO:0000259" key="3">
    <source>
        <dbReference type="Pfam" id="PF13240"/>
    </source>
</evidence>
<feature type="domain" description="Zinc-ribbon" evidence="3">
    <location>
        <begin position="7"/>
        <end position="28"/>
    </location>
</feature>
<evidence type="ECO:0000256" key="1">
    <source>
        <dbReference type="SAM" id="MobiDB-lite"/>
    </source>
</evidence>
<feature type="transmembrane region" description="Helical" evidence="2">
    <location>
        <begin position="381"/>
        <end position="406"/>
    </location>
</feature>
<feature type="transmembrane region" description="Helical" evidence="2">
    <location>
        <begin position="457"/>
        <end position="477"/>
    </location>
</feature>
<dbReference type="EMBL" id="VTFX01000005">
    <property type="protein sequence ID" value="KAD3515064.1"/>
    <property type="molecule type" value="Genomic_DNA"/>
</dbReference>
<feature type="region of interest" description="Disordered" evidence="1">
    <location>
        <begin position="575"/>
        <end position="645"/>
    </location>
</feature>
<feature type="compositionally biased region" description="Low complexity" evidence="1">
    <location>
        <begin position="64"/>
        <end position="81"/>
    </location>
</feature>
<keyword evidence="2" id="KW-0472">Membrane</keyword>
<feature type="transmembrane region" description="Helical" evidence="2">
    <location>
        <begin position="427"/>
        <end position="451"/>
    </location>
</feature>
<feature type="compositionally biased region" description="Low complexity" evidence="1">
    <location>
        <begin position="107"/>
        <end position="120"/>
    </location>
</feature>
<proteinExistence type="predicted"/>
<dbReference type="InterPro" id="IPR057697">
    <property type="entry name" value="DUF7937"/>
</dbReference>
<dbReference type="InterPro" id="IPR057893">
    <property type="entry name" value="LRV_2"/>
</dbReference>
<feature type="transmembrane region" description="Helical" evidence="2">
    <location>
        <begin position="183"/>
        <end position="202"/>
    </location>
</feature>
<comment type="caution">
    <text evidence="6">The sequence shown here is derived from an EMBL/GenBank/DDBJ whole genome shotgun (WGS) entry which is preliminary data.</text>
</comment>
<feature type="compositionally biased region" description="Low complexity" evidence="1">
    <location>
        <begin position="591"/>
        <end position="604"/>
    </location>
</feature>
<gene>
    <name evidence="6" type="ORF">GD627_12205</name>
</gene>
<dbReference type="InterPro" id="IPR026870">
    <property type="entry name" value="Zinc_ribbon_dom"/>
</dbReference>
<feature type="transmembrane region" description="Helical" evidence="2">
    <location>
        <begin position="530"/>
        <end position="548"/>
    </location>
</feature>
<evidence type="ECO:0000259" key="4">
    <source>
        <dbReference type="Pfam" id="PF25591"/>
    </source>
</evidence>